<dbReference type="EMBL" id="MU825918">
    <property type="protein sequence ID" value="KAJ7382627.1"/>
    <property type="molecule type" value="Genomic_DNA"/>
</dbReference>
<comment type="caution">
    <text evidence="1">The sequence shown here is derived from an EMBL/GenBank/DDBJ whole genome shotgun (WGS) entry which is preliminary data.</text>
</comment>
<dbReference type="AlphaFoldDB" id="A0A9W9ZJ28"/>
<proteinExistence type="predicted"/>
<organism evidence="1 2">
    <name type="scientific">Desmophyllum pertusum</name>
    <dbReference type="NCBI Taxonomy" id="174260"/>
    <lineage>
        <taxon>Eukaryota</taxon>
        <taxon>Metazoa</taxon>
        <taxon>Cnidaria</taxon>
        <taxon>Anthozoa</taxon>
        <taxon>Hexacorallia</taxon>
        <taxon>Scleractinia</taxon>
        <taxon>Caryophylliina</taxon>
        <taxon>Caryophylliidae</taxon>
        <taxon>Desmophyllum</taxon>
    </lineage>
</organism>
<gene>
    <name evidence="1" type="ORF">OS493_033683</name>
</gene>
<name>A0A9W9ZJ28_9CNID</name>
<dbReference type="Proteomes" id="UP001163046">
    <property type="component" value="Unassembled WGS sequence"/>
</dbReference>
<evidence type="ECO:0000313" key="2">
    <source>
        <dbReference type="Proteomes" id="UP001163046"/>
    </source>
</evidence>
<accession>A0A9W9ZJ28</accession>
<reference evidence="1" key="1">
    <citation type="submission" date="2023-01" db="EMBL/GenBank/DDBJ databases">
        <title>Genome assembly of the deep-sea coral Lophelia pertusa.</title>
        <authorList>
            <person name="Herrera S."/>
            <person name="Cordes E."/>
        </authorList>
    </citation>
    <scope>NUCLEOTIDE SEQUENCE</scope>
    <source>
        <strain evidence="1">USNM1676648</strain>
        <tissue evidence="1">Polyp</tissue>
    </source>
</reference>
<evidence type="ECO:0000313" key="1">
    <source>
        <dbReference type="EMBL" id="KAJ7382627.1"/>
    </source>
</evidence>
<keyword evidence="2" id="KW-1185">Reference proteome</keyword>
<protein>
    <submittedName>
        <fullName evidence="1">Uncharacterized protein</fullName>
    </submittedName>
</protein>
<sequence length="313" mass="35525">MADITTSTRATVVDVREQIQSMSTNIRSFSTSMRSLYEENSVEWYTEAGVKFRKIRDETRNDSMVYLKSVLPLSTQFVASVSEFFGYYEAFEYNKWCEMLPYILEKTVGYRQHTETLLQMHEDMLVHLKKRQGEARIVVTELRDLKDKYERRRREYEDTASTKRGWAIGLAFVPFVNLIASPALAASSQSDMQEAAVNRSLAASQETAAVTVSSTLIPALQAFINGIKMAAGFFSVMEQELRKFEGKGEKGKRLHYKVMKLEARDMKSTCQTFKAVLPHVRNDLSAMKEKCNASELAINLLAAILGGEGTSRR</sequence>
<dbReference type="OrthoDB" id="5975385at2759"/>